<proteinExistence type="predicted"/>
<feature type="transmembrane region" description="Helical" evidence="1">
    <location>
        <begin position="296"/>
        <end position="314"/>
    </location>
</feature>
<dbReference type="eggNOG" id="COG1835">
    <property type="taxonomic scope" value="Bacteria"/>
</dbReference>
<evidence type="ECO:0000259" key="2">
    <source>
        <dbReference type="Pfam" id="PF01757"/>
    </source>
</evidence>
<dbReference type="KEGG" id="atu:Atu4607"/>
<evidence type="ECO:0000313" key="3">
    <source>
        <dbReference type="EMBL" id="AAK88838.1"/>
    </source>
</evidence>
<feature type="transmembrane region" description="Helical" evidence="1">
    <location>
        <begin position="153"/>
        <end position="174"/>
    </location>
</feature>
<name>A9CGW1_AGRFC</name>
<keyword evidence="4" id="KW-1185">Reference proteome</keyword>
<dbReference type="PANTHER" id="PTHR23028:SF53">
    <property type="entry name" value="ACYL_TRANSF_3 DOMAIN-CONTAINING PROTEIN"/>
    <property type="match status" value="1"/>
</dbReference>
<dbReference type="PIR" id="AC3123">
    <property type="entry name" value="AC3123"/>
</dbReference>
<keyword evidence="1" id="KW-0472">Membrane</keyword>
<feature type="transmembrane region" description="Helical" evidence="1">
    <location>
        <begin position="53"/>
        <end position="70"/>
    </location>
</feature>
<dbReference type="Proteomes" id="UP000000813">
    <property type="component" value="Chromosome linear"/>
</dbReference>
<keyword evidence="1" id="KW-1133">Transmembrane helix</keyword>
<dbReference type="InterPro" id="IPR050879">
    <property type="entry name" value="Acyltransferase_3"/>
</dbReference>
<dbReference type="HOGENOM" id="CLU_005679_0_1_5"/>
<keyword evidence="1" id="KW-0812">Transmembrane</keyword>
<dbReference type="PhylomeDB" id="A9CGW1"/>
<reference evidence="3 4" key="1">
    <citation type="journal article" date="2001" name="Science">
        <title>The genome of the natural genetic engineer Agrobacterium tumefaciens C58.</title>
        <authorList>
            <person name="Wood D.W."/>
            <person name="Setubal J.C."/>
            <person name="Kaul R."/>
            <person name="Monks D.E."/>
            <person name="Kitajima J.P."/>
            <person name="Okura V.K."/>
            <person name="Zhou Y."/>
            <person name="Chen L."/>
            <person name="Wood G.E."/>
            <person name="Almeida N.F.Jr."/>
            <person name="Woo L."/>
            <person name="Chen Y."/>
            <person name="Paulsen I.T."/>
            <person name="Eisen J.A."/>
            <person name="Karp P.D."/>
            <person name="Bovee D.Sr."/>
            <person name="Chapman P."/>
            <person name="Clendenning J."/>
            <person name="Deatherage G."/>
            <person name="Gillet W."/>
            <person name="Grant C."/>
            <person name="Kutyavin T."/>
            <person name="Levy R."/>
            <person name="Li M.J."/>
            <person name="McClelland E."/>
            <person name="Palmieri A."/>
            <person name="Raymond C."/>
            <person name="Rouse G."/>
            <person name="Saenphimmachak C."/>
            <person name="Wu Z."/>
            <person name="Romero P."/>
            <person name="Gordon D."/>
            <person name="Zhang S."/>
            <person name="Yoo H."/>
            <person name="Tao Y."/>
            <person name="Biddle P."/>
            <person name="Jung M."/>
            <person name="Krespan W."/>
            <person name="Perry M."/>
            <person name="Gordon-Kamm B."/>
            <person name="Liao L."/>
            <person name="Kim S."/>
            <person name="Hendrick C."/>
            <person name="Zhao Z.Y."/>
            <person name="Dolan M."/>
            <person name="Chumley F."/>
            <person name="Tingey S.V."/>
            <person name="Tomb J.F."/>
            <person name="Gordon M.P."/>
            <person name="Olson M.V."/>
            <person name="Nester E.W."/>
        </authorList>
    </citation>
    <scope>NUCLEOTIDE SEQUENCE [LARGE SCALE GENOMIC DNA]</scope>
    <source>
        <strain evidence="4">C58 / ATCC 33970</strain>
    </source>
</reference>
<evidence type="ECO:0000256" key="1">
    <source>
        <dbReference type="SAM" id="Phobius"/>
    </source>
</evidence>
<dbReference type="EnsemblBacteria" id="AAK88838">
    <property type="protein sequence ID" value="AAK88838"/>
    <property type="gene ID" value="Atu4607"/>
</dbReference>
<feature type="transmembrane region" description="Helical" evidence="1">
    <location>
        <begin position="22"/>
        <end position="41"/>
    </location>
</feature>
<dbReference type="PATRIC" id="fig|176299.10.peg.4414"/>
<dbReference type="PIR" id="D98164">
    <property type="entry name" value="D98164"/>
</dbReference>
<dbReference type="OrthoDB" id="9767863at2"/>
<feature type="transmembrane region" description="Helical" evidence="1">
    <location>
        <begin position="264"/>
        <end position="284"/>
    </location>
</feature>
<feature type="transmembrane region" description="Helical" evidence="1">
    <location>
        <begin position="238"/>
        <end position="258"/>
    </location>
</feature>
<sequence length="372" mass="41025">MSVVATRTHDQPDSEQYGDNFAAIRLIAAVLVVFGHSFPLTGGHGPGYLGNPVSTLAVKVFFVISGYLISESWVRDPNMVRFLLRRSLRIFPALIVLCLVTVFVVGPTLTALPVSTYFDKSGTWSYFWNVGLLPNYSLPGVFASNIYPNAVNGSLWTLPVEFLMYLIIPLVLLLPMSRYAALAAALALSAASVWFTRMHIPDAPPVFWGTNSLNVLEMAPYFLWGAAYRLWCKGGQHVNLQVAVLMLLLLPLLATDWLRSEVVALIVVPYLTLAFGHAGPPVFARVERYGDLSYGAYLYGFLCQQIVAHFLPSANQSLNFLLAVVPTLLLGMLSWKLVEEPALKLKPRRKVRRSDVIASKNATQPFSTHPGG</sequence>
<protein>
    <submittedName>
        <fullName evidence="3">Sugar acetylase</fullName>
    </submittedName>
</protein>
<dbReference type="GeneID" id="1136481"/>
<dbReference type="EMBL" id="AE007870">
    <property type="protein sequence ID" value="AAK88838.1"/>
    <property type="molecule type" value="Genomic_DNA"/>
</dbReference>
<dbReference type="InterPro" id="IPR002656">
    <property type="entry name" value="Acyl_transf_3_dom"/>
</dbReference>
<dbReference type="STRING" id="176299.Atu4607"/>
<feature type="transmembrane region" description="Helical" evidence="1">
    <location>
        <begin position="181"/>
        <end position="200"/>
    </location>
</feature>
<gene>
    <name evidence="3" type="primary">nodX</name>
    <name evidence="3" type="ordered locus">Atu4607</name>
</gene>
<feature type="transmembrane region" description="Helical" evidence="1">
    <location>
        <begin position="320"/>
        <end position="338"/>
    </location>
</feature>
<evidence type="ECO:0000313" key="4">
    <source>
        <dbReference type="Proteomes" id="UP000000813"/>
    </source>
</evidence>
<dbReference type="PANTHER" id="PTHR23028">
    <property type="entry name" value="ACETYLTRANSFERASE"/>
    <property type="match status" value="1"/>
</dbReference>
<dbReference type="GO" id="GO:0016747">
    <property type="term" value="F:acyltransferase activity, transferring groups other than amino-acyl groups"/>
    <property type="evidence" value="ECO:0007669"/>
    <property type="project" value="InterPro"/>
</dbReference>
<dbReference type="BioCyc" id="AGRO:ATU4607-MONOMER"/>
<dbReference type="AlphaFoldDB" id="A9CGW1"/>
<feature type="transmembrane region" description="Helical" evidence="1">
    <location>
        <begin position="90"/>
        <end position="114"/>
    </location>
</feature>
<feature type="domain" description="Acyltransferase 3" evidence="2">
    <location>
        <begin position="23"/>
        <end position="333"/>
    </location>
</feature>
<dbReference type="RefSeq" id="WP_010974005.1">
    <property type="nucleotide sequence ID" value="NC_003063.2"/>
</dbReference>
<organism evidence="3 4">
    <name type="scientific">Agrobacterium fabrum (strain C58 / ATCC 33970)</name>
    <name type="common">Agrobacterium tumefaciens (strain C58)</name>
    <dbReference type="NCBI Taxonomy" id="176299"/>
    <lineage>
        <taxon>Bacteria</taxon>
        <taxon>Pseudomonadati</taxon>
        <taxon>Pseudomonadota</taxon>
        <taxon>Alphaproteobacteria</taxon>
        <taxon>Hyphomicrobiales</taxon>
        <taxon>Rhizobiaceae</taxon>
        <taxon>Rhizobium/Agrobacterium group</taxon>
        <taxon>Agrobacterium</taxon>
        <taxon>Agrobacterium tumefaciens complex</taxon>
    </lineage>
</organism>
<dbReference type="GO" id="GO:0016020">
    <property type="term" value="C:membrane"/>
    <property type="evidence" value="ECO:0007669"/>
    <property type="project" value="TreeGrafter"/>
</dbReference>
<accession>A9CGW1</accession>
<reference evidence="3 4" key="2">
    <citation type="journal article" date="2001" name="Science">
        <title>Genome sequence of the plant pathogen and biotechnology agent Agrobacterium tumefaciens C58.</title>
        <authorList>
            <person name="Goodner B."/>
            <person name="Hinkle G."/>
            <person name="Gattung S."/>
            <person name="Miller N."/>
            <person name="Blanchard M."/>
            <person name="Qurollo B."/>
            <person name="Goldman B.S."/>
            <person name="Cao Y."/>
            <person name="Askenazi M."/>
            <person name="Halling C."/>
            <person name="Mullin L."/>
            <person name="Houmiel K."/>
            <person name="Gordon J."/>
            <person name="Vaudin M."/>
            <person name="Iartchouk O."/>
            <person name="Epp A."/>
            <person name="Liu F."/>
            <person name="Wollam C."/>
            <person name="Allinger M."/>
            <person name="Doughty D."/>
            <person name="Scott C."/>
            <person name="Lappas C."/>
            <person name="Markelz B."/>
            <person name="Flanagan C."/>
            <person name="Crowell C."/>
            <person name="Gurson J."/>
            <person name="Lomo C."/>
            <person name="Sear C."/>
            <person name="Strub G."/>
            <person name="Cielo C."/>
            <person name="Slater S."/>
        </authorList>
    </citation>
    <scope>NUCLEOTIDE SEQUENCE [LARGE SCALE GENOMIC DNA]</scope>
    <source>
        <strain evidence="4">C58 / ATCC 33970</strain>
    </source>
</reference>
<dbReference type="Pfam" id="PF01757">
    <property type="entry name" value="Acyl_transf_3"/>
    <property type="match status" value="1"/>
</dbReference>
<dbReference type="GO" id="GO:0000271">
    <property type="term" value="P:polysaccharide biosynthetic process"/>
    <property type="evidence" value="ECO:0007669"/>
    <property type="project" value="TreeGrafter"/>
</dbReference>